<feature type="domain" description="HTH marR-type" evidence="4">
    <location>
        <begin position="1"/>
        <end position="73"/>
    </location>
</feature>
<keyword evidence="2 5" id="KW-0238">DNA-binding</keyword>
<dbReference type="RefSeq" id="WP_251872746.1">
    <property type="nucleotide sequence ID" value="NZ_CP098755.1"/>
</dbReference>
<dbReference type="InterPro" id="IPR036390">
    <property type="entry name" value="WH_DNA-bd_sf"/>
</dbReference>
<keyword evidence="6" id="KW-1185">Reference proteome</keyword>
<dbReference type="PANTHER" id="PTHR42756:SF1">
    <property type="entry name" value="TRANSCRIPTIONAL REPRESSOR OF EMRAB OPERON"/>
    <property type="match status" value="1"/>
</dbReference>
<organism evidence="5 6">
    <name type="scientific">Brevibacillus ruminantium</name>
    <dbReference type="NCBI Taxonomy" id="2950604"/>
    <lineage>
        <taxon>Bacteria</taxon>
        <taxon>Bacillati</taxon>
        <taxon>Bacillota</taxon>
        <taxon>Bacilli</taxon>
        <taxon>Bacillales</taxon>
        <taxon>Paenibacillaceae</taxon>
        <taxon>Brevibacillus</taxon>
    </lineage>
</organism>
<dbReference type="SUPFAM" id="SSF46785">
    <property type="entry name" value="Winged helix' DNA-binding domain"/>
    <property type="match status" value="1"/>
</dbReference>
<evidence type="ECO:0000256" key="1">
    <source>
        <dbReference type="ARBA" id="ARBA00023015"/>
    </source>
</evidence>
<dbReference type="PROSITE" id="PS50995">
    <property type="entry name" value="HTH_MARR_2"/>
    <property type="match status" value="1"/>
</dbReference>
<sequence>MTNIANRLIKMGFAERKYDEQDRRNVFLAITDKGLEILKEAQQKGQELRIELFQVLSEEEVQQFQATHEKLLKNLEEQKEGS</sequence>
<dbReference type="InterPro" id="IPR036388">
    <property type="entry name" value="WH-like_DNA-bd_sf"/>
</dbReference>
<evidence type="ECO:0000313" key="5">
    <source>
        <dbReference type="EMBL" id="USG65659.1"/>
    </source>
</evidence>
<keyword evidence="3" id="KW-0804">Transcription</keyword>
<keyword evidence="1" id="KW-0805">Transcription regulation</keyword>
<evidence type="ECO:0000259" key="4">
    <source>
        <dbReference type="PROSITE" id="PS50995"/>
    </source>
</evidence>
<evidence type="ECO:0000256" key="3">
    <source>
        <dbReference type="ARBA" id="ARBA00023163"/>
    </source>
</evidence>
<proteinExistence type="predicted"/>
<protein>
    <submittedName>
        <fullName evidence="5">Winged helix DNA-binding protein</fullName>
    </submittedName>
</protein>
<evidence type="ECO:0000313" key="6">
    <source>
        <dbReference type="Proteomes" id="UP001056500"/>
    </source>
</evidence>
<accession>A0ABY4WJY7</accession>
<dbReference type="InterPro" id="IPR000835">
    <property type="entry name" value="HTH_MarR-typ"/>
</dbReference>
<name>A0ABY4WJY7_9BACL</name>
<dbReference type="Proteomes" id="UP001056500">
    <property type="component" value="Chromosome"/>
</dbReference>
<dbReference type="EMBL" id="CP098755">
    <property type="protein sequence ID" value="USG65659.1"/>
    <property type="molecule type" value="Genomic_DNA"/>
</dbReference>
<reference evidence="5" key="1">
    <citation type="submission" date="2022-06" db="EMBL/GenBank/DDBJ databases">
        <title>Genome sequencing of Brevibacillus sp. BB3-R1.</title>
        <authorList>
            <person name="Heo J."/>
            <person name="Lee D."/>
            <person name="Won M."/>
            <person name="Han B.-H."/>
            <person name="Hong S.-B."/>
            <person name="Kwon S.-W."/>
        </authorList>
    </citation>
    <scope>NUCLEOTIDE SEQUENCE</scope>
    <source>
        <strain evidence="5">BB3-R1</strain>
    </source>
</reference>
<evidence type="ECO:0000256" key="2">
    <source>
        <dbReference type="ARBA" id="ARBA00023125"/>
    </source>
</evidence>
<dbReference type="PRINTS" id="PR00598">
    <property type="entry name" value="HTHMARR"/>
</dbReference>
<dbReference type="PANTHER" id="PTHR42756">
    <property type="entry name" value="TRANSCRIPTIONAL REGULATOR, MARR"/>
    <property type="match status" value="1"/>
</dbReference>
<dbReference type="Gene3D" id="1.10.10.10">
    <property type="entry name" value="Winged helix-like DNA-binding domain superfamily/Winged helix DNA-binding domain"/>
    <property type="match status" value="1"/>
</dbReference>
<dbReference type="GO" id="GO:0003677">
    <property type="term" value="F:DNA binding"/>
    <property type="evidence" value="ECO:0007669"/>
    <property type="project" value="UniProtKB-KW"/>
</dbReference>
<gene>
    <name evidence="5" type="ORF">NDK47_26775</name>
</gene>